<evidence type="ECO:0000259" key="2">
    <source>
        <dbReference type="Pfam" id="PF20151"/>
    </source>
</evidence>
<gene>
    <name evidence="3" type="ORF">QCA50_015488</name>
</gene>
<evidence type="ECO:0000313" key="4">
    <source>
        <dbReference type="Proteomes" id="UP001385951"/>
    </source>
</evidence>
<dbReference type="Proteomes" id="UP001385951">
    <property type="component" value="Unassembled WGS sequence"/>
</dbReference>
<proteinExistence type="predicted"/>
<dbReference type="InterPro" id="IPR045340">
    <property type="entry name" value="DUF6533"/>
</dbReference>
<feature type="transmembrane region" description="Helical" evidence="1">
    <location>
        <begin position="91"/>
        <end position="117"/>
    </location>
</feature>
<reference evidence="3 4" key="1">
    <citation type="submission" date="2022-09" db="EMBL/GenBank/DDBJ databases">
        <authorList>
            <person name="Palmer J.M."/>
        </authorList>
    </citation>
    <scope>NUCLEOTIDE SEQUENCE [LARGE SCALE GENOMIC DNA]</scope>
    <source>
        <strain evidence="3 4">DSM 7382</strain>
    </source>
</reference>
<dbReference type="AlphaFoldDB" id="A0AAW0FLA9"/>
<feature type="domain" description="DUF6533" evidence="2">
    <location>
        <begin position="29"/>
        <end position="73"/>
    </location>
</feature>
<keyword evidence="1" id="KW-0472">Membrane</keyword>
<keyword evidence="1" id="KW-0812">Transmembrane</keyword>
<sequence>MSFPSTEVALLSPENAAVVIQTRLYVHFCETATTFWLLYDWVISLGDEIELIWTSANTPPKFLYFISRYIGLIVQFVYVTDSMPLYCRSQLIFRAVTYWVLHVSVELTLLIRIYALWNQSKKVAAMLAIAFGLEQTVATFPFH</sequence>
<comment type="caution">
    <text evidence="3">The sequence shown here is derived from an EMBL/GenBank/DDBJ whole genome shotgun (WGS) entry which is preliminary data.</text>
</comment>
<name>A0AAW0FLA9_9APHY</name>
<organism evidence="3 4">
    <name type="scientific">Cerrena zonata</name>
    <dbReference type="NCBI Taxonomy" id="2478898"/>
    <lineage>
        <taxon>Eukaryota</taxon>
        <taxon>Fungi</taxon>
        <taxon>Dikarya</taxon>
        <taxon>Basidiomycota</taxon>
        <taxon>Agaricomycotina</taxon>
        <taxon>Agaricomycetes</taxon>
        <taxon>Polyporales</taxon>
        <taxon>Cerrenaceae</taxon>
        <taxon>Cerrena</taxon>
    </lineage>
</organism>
<evidence type="ECO:0000313" key="3">
    <source>
        <dbReference type="EMBL" id="KAK7681396.1"/>
    </source>
</evidence>
<dbReference type="EMBL" id="JASBNA010000041">
    <property type="protein sequence ID" value="KAK7681396.1"/>
    <property type="molecule type" value="Genomic_DNA"/>
</dbReference>
<dbReference type="Pfam" id="PF20151">
    <property type="entry name" value="DUF6533"/>
    <property type="match status" value="1"/>
</dbReference>
<accession>A0AAW0FLA9</accession>
<feature type="transmembrane region" description="Helical" evidence="1">
    <location>
        <begin position="62"/>
        <end position="79"/>
    </location>
</feature>
<keyword evidence="1" id="KW-1133">Transmembrane helix</keyword>
<evidence type="ECO:0000256" key="1">
    <source>
        <dbReference type="SAM" id="Phobius"/>
    </source>
</evidence>
<protein>
    <recommendedName>
        <fullName evidence="2">DUF6533 domain-containing protein</fullName>
    </recommendedName>
</protein>
<keyword evidence="4" id="KW-1185">Reference proteome</keyword>